<dbReference type="Proteomes" id="UP000233551">
    <property type="component" value="Unassembled WGS sequence"/>
</dbReference>
<keyword evidence="2" id="KW-1185">Reference proteome</keyword>
<name>A0A2I0KJ88_PUNGR</name>
<organism evidence="1 2">
    <name type="scientific">Punica granatum</name>
    <name type="common">Pomegranate</name>
    <dbReference type="NCBI Taxonomy" id="22663"/>
    <lineage>
        <taxon>Eukaryota</taxon>
        <taxon>Viridiplantae</taxon>
        <taxon>Streptophyta</taxon>
        <taxon>Embryophyta</taxon>
        <taxon>Tracheophyta</taxon>
        <taxon>Spermatophyta</taxon>
        <taxon>Magnoliopsida</taxon>
        <taxon>eudicotyledons</taxon>
        <taxon>Gunneridae</taxon>
        <taxon>Pentapetalae</taxon>
        <taxon>rosids</taxon>
        <taxon>malvids</taxon>
        <taxon>Myrtales</taxon>
        <taxon>Lythraceae</taxon>
        <taxon>Punica</taxon>
    </lineage>
</organism>
<gene>
    <name evidence="1" type="ORF">CRG98_011037</name>
</gene>
<evidence type="ECO:0000313" key="1">
    <source>
        <dbReference type="EMBL" id="PKI68551.1"/>
    </source>
</evidence>
<sequence>MAFAATGEAVESLSCMGKCKPLCSTLKSVDFKKCPGTCKEFCVKFVYENNFSLFEPWLPSLGSASPLCDGDHGIRAQTQPCGFPSISDRDLNLQGGI</sequence>
<comment type="caution">
    <text evidence="1">The sequence shown here is derived from an EMBL/GenBank/DDBJ whole genome shotgun (WGS) entry which is preliminary data.</text>
</comment>
<dbReference type="AlphaFoldDB" id="A0A2I0KJ88"/>
<proteinExistence type="predicted"/>
<protein>
    <submittedName>
        <fullName evidence="1">Uncharacterized protein</fullName>
    </submittedName>
</protein>
<reference evidence="1 2" key="1">
    <citation type="submission" date="2017-11" db="EMBL/GenBank/DDBJ databases">
        <title>De-novo sequencing of pomegranate (Punica granatum L.) genome.</title>
        <authorList>
            <person name="Akparov Z."/>
            <person name="Amiraslanov A."/>
            <person name="Hajiyeva S."/>
            <person name="Abbasov M."/>
            <person name="Kaur K."/>
            <person name="Hamwieh A."/>
            <person name="Solovyev V."/>
            <person name="Salamov A."/>
            <person name="Braich B."/>
            <person name="Kosarev P."/>
            <person name="Mahmoud A."/>
            <person name="Hajiyev E."/>
            <person name="Babayeva S."/>
            <person name="Izzatullayeva V."/>
            <person name="Mammadov A."/>
            <person name="Mammadov A."/>
            <person name="Sharifova S."/>
            <person name="Ojaghi J."/>
            <person name="Eynullazada K."/>
            <person name="Bayramov B."/>
            <person name="Abdulazimova A."/>
            <person name="Shahmuradov I."/>
        </authorList>
    </citation>
    <scope>NUCLEOTIDE SEQUENCE [LARGE SCALE GENOMIC DNA]</scope>
    <source>
        <strain evidence="2">cv. AG2017</strain>
        <tissue evidence="1">Leaf</tissue>
    </source>
</reference>
<accession>A0A2I0KJ88</accession>
<evidence type="ECO:0000313" key="2">
    <source>
        <dbReference type="Proteomes" id="UP000233551"/>
    </source>
</evidence>
<dbReference type="EMBL" id="PGOL01000548">
    <property type="protein sequence ID" value="PKI68551.1"/>
    <property type="molecule type" value="Genomic_DNA"/>
</dbReference>